<dbReference type="InterPro" id="IPR002401">
    <property type="entry name" value="Cyt_P450_E_grp-I"/>
</dbReference>
<feature type="binding site" description="axial binding residue" evidence="8">
    <location>
        <position position="151"/>
    </location>
    <ligand>
        <name>heme</name>
        <dbReference type="ChEBI" id="CHEBI:30413"/>
    </ligand>
    <ligandPart>
        <name>Fe</name>
        <dbReference type="ChEBI" id="CHEBI:18248"/>
    </ligandPart>
</feature>
<organism evidence="10 11">
    <name type="scientific">Tenebrio molitor</name>
    <name type="common">Yellow mealworm beetle</name>
    <dbReference type="NCBI Taxonomy" id="7067"/>
    <lineage>
        <taxon>Eukaryota</taxon>
        <taxon>Metazoa</taxon>
        <taxon>Ecdysozoa</taxon>
        <taxon>Arthropoda</taxon>
        <taxon>Hexapoda</taxon>
        <taxon>Insecta</taxon>
        <taxon>Pterygota</taxon>
        <taxon>Neoptera</taxon>
        <taxon>Endopterygota</taxon>
        <taxon>Coleoptera</taxon>
        <taxon>Polyphaga</taxon>
        <taxon>Cucujiformia</taxon>
        <taxon>Tenebrionidae</taxon>
        <taxon>Tenebrio</taxon>
    </lineage>
</organism>
<comment type="caution">
    <text evidence="10">The sequence shown here is derived from an EMBL/GenBank/DDBJ whole genome shotgun (WGS) entry which is preliminary data.</text>
</comment>
<dbReference type="SUPFAM" id="SSF48264">
    <property type="entry name" value="Cytochrome P450"/>
    <property type="match status" value="1"/>
</dbReference>
<dbReference type="InterPro" id="IPR036396">
    <property type="entry name" value="Cyt_P450_sf"/>
</dbReference>
<evidence type="ECO:0000313" key="11">
    <source>
        <dbReference type="Proteomes" id="UP000719412"/>
    </source>
</evidence>
<dbReference type="InterPro" id="IPR017972">
    <property type="entry name" value="Cyt_P450_CS"/>
</dbReference>
<evidence type="ECO:0000256" key="5">
    <source>
        <dbReference type="ARBA" id="ARBA00023002"/>
    </source>
</evidence>
<protein>
    <recommendedName>
        <fullName evidence="12">Cytochrome P450 monooxygenase</fullName>
    </recommendedName>
</protein>
<dbReference type="PRINTS" id="PR00463">
    <property type="entry name" value="EP450I"/>
</dbReference>
<dbReference type="PROSITE" id="PS00086">
    <property type="entry name" value="CYTOCHROME_P450"/>
    <property type="match status" value="1"/>
</dbReference>
<evidence type="ECO:0000256" key="9">
    <source>
        <dbReference type="RuleBase" id="RU000461"/>
    </source>
</evidence>
<keyword evidence="3 8" id="KW-0349">Heme</keyword>
<evidence type="ECO:0000256" key="6">
    <source>
        <dbReference type="ARBA" id="ARBA00023004"/>
    </source>
</evidence>
<dbReference type="InterPro" id="IPR050196">
    <property type="entry name" value="Cytochrome_P450_Monoox"/>
</dbReference>
<evidence type="ECO:0000313" key="10">
    <source>
        <dbReference type="EMBL" id="KAH0818216.1"/>
    </source>
</evidence>
<evidence type="ECO:0000256" key="4">
    <source>
        <dbReference type="ARBA" id="ARBA00022723"/>
    </source>
</evidence>
<evidence type="ECO:0000256" key="1">
    <source>
        <dbReference type="ARBA" id="ARBA00001971"/>
    </source>
</evidence>
<evidence type="ECO:0000256" key="2">
    <source>
        <dbReference type="ARBA" id="ARBA00010617"/>
    </source>
</evidence>
<proteinExistence type="inferred from homology"/>
<keyword evidence="11" id="KW-1185">Reference proteome</keyword>
<dbReference type="GO" id="GO:0004497">
    <property type="term" value="F:monooxygenase activity"/>
    <property type="evidence" value="ECO:0007669"/>
    <property type="project" value="UniProtKB-KW"/>
</dbReference>
<dbReference type="Gene3D" id="1.10.630.10">
    <property type="entry name" value="Cytochrome P450"/>
    <property type="match status" value="1"/>
</dbReference>
<evidence type="ECO:0008006" key="12">
    <source>
        <dbReference type="Google" id="ProtNLM"/>
    </source>
</evidence>
<dbReference type="Proteomes" id="UP000719412">
    <property type="component" value="Unassembled WGS sequence"/>
</dbReference>
<sequence>MTSAVSDREFPIRSDERETTLDGVRLFPVAPDICRYEKVHQELDEIFQGEERPITPQDILKMQYLDKVVKETQRVIPVVPVIARTLDQDLEIGGRVIPAGVMVVIHLACLHKDPQQFPEPERFDPDRFLPENIAKRHPYSFVPFSAGPRNCLGKRIPPLLLTSFGKFARRADARGPHFERGWPPRGAKLELFQQSRLFDLSTIPSTKRPECVKPAGSRLIGRVLSGIPLGGSSLFCGRCGAADFHTRSRVAAAENFLRLNGLHAIKHN</sequence>
<gene>
    <name evidence="10" type="ORF">GEV33_004571</name>
</gene>
<dbReference type="EMBL" id="JABDTM020018170">
    <property type="protein sequence ID" value="KAH0818216.1"/>
    <property type="molecule type" value="Genomic_DNA"/>
</dbReference>
<name>A0A8J6HQJ5_TENMO</name>
<evidence type="ECO:0000256" key="7">
    <source>
        <dbReference type="ARBA" id="ARBA00023033"/>
    </source>
</evidence>
<dbReference type="Pfam" id="PF00067">
    <property type="entry name" value="p450"/>
    <property type="match status" value="1"/>
</dbReference>
<comment type="similarity">
    <text evidence="2 9">Belongs to the cytochrome P450 family.</text>
</comment>
<dbReference type="GO" id="GO:0005506">
    <property type="term" value="F:iron ion binding"/>
    <property type="evidence" value="ECO:0007669"/>
    <property type="project" value="InterPro"/>
</dbReference>
<keyword evidence="7 9" id="KW-0503">Monooxygenase</keyword>
<reference evidence="10" key="1">
    <citation type="journal article" date="2020" name="J Insects Food Feed">
        <title>The yellow mealworm (Tenebrio molitor) genome: a resource for the emerging insects as food and feed industry.</title>
        <authorList>
            <person name="Eriksson T."/>
            <person name="Andere A."/>
            <person name="Kelstrup H."/>
            <person name="Emery V."/>
            <person name="Picard C."/>
        </authorList>
    </citation>
    <scope>NUCLEOTIDE SEQUENCE</scope>
    <source>
        <strain evidence="10">Stoneville</strain>
        <tissue evidence="10">Whole head</tissue>
    </source>
</reference>
<dbReference type="GO" id="GO:0020037">
    <property type="term" value="F:heme binding"/>
    <property type="evidence" value="ECO:0007669"/>
    <property type="project" value="InterPro"/>
</dbReference>
<keyword evidence="4 8" id="KW-0479">Metal-binding</keyword>
<evidence type="ECO:0000256" key="8">
    <source>
        <dbReference type="PIRSR" id="PIRSR602401-1"/>
    </source>
</evidence>
<dbReference type="InterPro" id="IPR001128">
    <property type="entry name" value="Cyt_P450"/>
</dbReference>
<comment type="cofactor">
    <cofactor evidence="1 8">
        <name>heme</name>
        <dbReference type="ChEBI" id="CHEBI:30413"/>
    </cofactor>
</comment>
<evidence type="ECO:0000256" key="3">
    <source>
        <dbReference type="ARBA" id="ARBA00022617"/>
    </source>
</evidence>
<keyword evidence="6 8" id="KW-0408">Iron</keyword>
<dbReference type="GO" id="GO:0016705">
    <property type="term" value="F:oxidoreductase activity, acting on paired donors, with incorporation or reduction of molecular oxygen"/>
    <property type="evidence" value="ECO:0007669"/>
    <property type="project" value="InterPro"/>
</dbReference>
<reference evidence="10" key="2">
    <citation type="submission" date="2021-08" db="EMBL/GenBank/DDBJ databases">
        <authorList>
            <person name="Eriksson T."/>
        </authorList>
    </citation>
    <scope>NUCLEOTIDE SEQUENCE</scope>
    <source>
        <strain evidence="10">Stoneville</strain>
        <tissue evidence="10">Whole head</tissue>
    </source>
</reference>
<dbReference type="PANTHER" id="PTHR24291">
    <property type="entry name" value="CYTOCHROME P450 FAMILY 4"/>
    <property type="match status" value="1"/>
</dbReference>
<accession>A0A8J6HQJ5</accession>
<dbReference type="AlphaFoldDB" id="A0A8J6HQJ5"/>
<keyword evidence="5 9" id="KW-0560">Oxidoreductase</keyword>
<dbReference type="PANTHER" id="PTHR24291:SF209">
    <property type="entry name" value="CYTOCHROME P450-LIKE PROTEIN"/>
    <property type="match status" value="1"/>
</dbReference>